<comment type="catalytic activity">
    <reaction evidence="13 14">
        <text>a very-long-chain (3R)-3-hydroxyacyl-CoA = a very-long-chain (2E)-enoyl-CoA + H2O</text>
        <dbReference type="Rhea" id="RHEA:45812"/>
        <dbReference type="ChEBI" id="CHEBI:15377"/>
        <dbReference type="ChEBI" id="CHEBI:83728"/>
        <dbReference type="ChEBI" id="CHEBI:85440"/>
        <dbReference type="EC" id="4.2.1.134"/>
    </reaction>
</comment>
<evidence type="ECO:0000256" key="9">
    <source>
        <dbReference type="ARBA" id="ARBA00023098"/>
    </source>
</evidence>
<keyword evidence="8 14" id="KW-1133">Transmembrane helix</keyword>
<keyword evidence="9 14" id="KW-0443">Lipid metabolism</keyword>
<evidence type="ECO:0000256" key="2">
    <source>
        <dbReference type="ARBA" id="ARBA00005194"/>
    </source>
</evidence>
<dbReference type="PANTHER" id="PTHR11035">
    <property type="entry name" value="VERY-LONG-CHAIN (3R)-3-HYDROXYACYL-COA DEHYDRATASE"/>
    <property type="match status" value="1"/>
</dbReference>
<keyword evidence="11 14" id="KW-0275">Fatty acid biosynthesis</keyword>
<evidence type="ECO:0000256" key="13">
    <source>
        <dbReference type="ARBA" id="ARBA00036671"/>
    </source>
</evidence>
<reference evidence="15" key="1">
    <citation type="submission" date="2019-10" db="EMBL/GenBank/DDBJ databases">
        <authorList>
            <consortium name="DOE Joint Genome Institute"/>
            <person name="Kuo A."/>
            <person name="Miyauchi S."/>
            <person name="Kiss E."/>
            <person name="Drula E."/>
            <person name="Kohler A."/>
            <person name="Sanchez-Garcia M."/>
            <person name="Andreopoulos B."/>
            <person name="Barry K.W."/>
            <person name="Bonito G."/>
            <person name="Buee M."/>
            <person name="Carver A."/>
            <person name="Chen C."/>
            <person name="Cichocki N."/>
            <person name="Clum A."/>
            <person name="Culley D."/>
            <person name="Crous P.W."/>
            <person name="Fauchery L."/>
            <person name="Girlanda M."/>
            <person name="Hayes R."/>
            <person name="Keri Z."/>
            <person name="LaButti K."/>
            <person name="Lipzen A."/>
            <person name="Lombard V."/>
            <person name="Magnuson J."/>
            <person name="Maillard F."/>
            <person name="Morin E."/>
            <person name="Murat C."/>
            <person name="Nolan M."/>
            <person name="Ohm R."/>
            <person name="Pangilinan J."/>
            <person name="Pereira M."/>
            <person name="Perotto S."/>
            <person name="Peter M."/>
            <person name="Riley R."/>
            <person name="Sitrit Y."/>
            <person name="Stielow B."/>
            <person name="Szollosi G."/>
            <person name="Zifcakova L."/>
            <person name="Stursova M."/>
            <person name="Spatafora J.W."/>
            <person name="Tedersoo L."/>
            <person name="Vaario L.-M."/>
            <person name="Yamada A."/>
            <person name="Yan M."/>
            <person name="Wang P."/>
            <person name="Xu J."/>
            <person name="Bruns T."/>
            <person name="Baldrian P."/>
            <person name="Vilgalys R."/>
            <person name="Henrissat B."/>
            <person name="Grigoriev I.V."/>
            <person name="Hibbett D."/>
            <person name="Nagy L.G."/>
            <person name="Martin F.M."/>
        </authorList>
    </citation>
    <scope>NUCLEOTIDE SEQUENCE</scope>
    <source>
        <strain evidence="15">Prilba</strain>
    </source>
</reference>
<keyword evidence="7 14" id="KW-0276">Fatty acid metabolism</keyword>
<dbReference type="GO" id="GO:0005789">
    <property type="term" value="C:endoplasmic reticulum membrane"/>
    <property type="evidence" value="ECO:0007669"/>
    <property type="project" value="UniProtKB-SubCell"/>
</dbReference>
<dbReference type="InterPro" id="IPR007482">
    <property type="entry name" value="Tyr_Pase-like_PTPLA"/>
</dbReference>
<organism evidence="15 16">
    <name type="scientific">Russula ochroleuca</name>
    <dbReference type="NCBI Taxonomy" id="152965"/>
    <lineage>
        <taxon>Eukaryota</taxon>
        <taxon>Fungi</taxon>
        <taxon>Dikarya</taxon>
        <taxon>Basidiomycota</taxon>
        <taxon>Agaricomycotina</taxon>
        <taxon>Agaricomycetes</taxon>
        <taxon>Russulales</taxon>
        <taxon>Russulaceae</taxon>
        <taxon>Russula</taxon>
    </lineage>
</organism>
<evidence type="ECO:0000256" key="7">
    <source>
        <dbReference type="ARBA" id="ARBA00022832"/>
    </source>
</evidence>
<keyword evidence="14" id="KW-0256">Endoplasmic reticulum</keyword>
<dbReference type="GO" id="GO:0030148">
    <property type="term" value="P:sphingolipid biosynthetic process"/>
    <property type="evidence" value="ECO:0007669"/>
    <property type="project" value="TreeGrafter"/>
</dbReference>
<evidence type="ECO:0000256" key="3">
    <source>
        <dbReference type="ARBA" id="ARBA00007811"/>
    </source>
</evidence>
<feature type="transmembrane region" description="Helical" evidence="14">
    <location>
        <begin position="239"/>
        <end position="259"/>
    </location>
</feature>
<comment type="similarity">
    <text evidence="3 14">Belongs to the very long-chain fatty acids dehydratase HACD family.</text>
</comment>
<comment type="caution">
    <text evidence="14">Lacks conserved residue(s) required for the propagation of feature annotation.</text>
</comment>
<evidence type="ECO:0000256" key="10">
    <source>
        <dbReference type="ARBA" id="ARBA00023136"/>
    </source>
</evidence>
<comment type="subcellular location">
    <subcellularLocation>
        <location evidence="14">Endoplasmic reticulum membrane</location>
        <topology evidence="14">Multi-pass membrane protein</topology>
    </subcellularLocation>
    <subcellularLocation>
        <location evidence="1">Membrane</location>
        <topology evidence="1">Multi-pass membrane protein</topology>
    </subcellularLocation>
</comment>
<dbReference type="EMBL" id="WHVB01000005">
    <property type="protein sequence ID" value="KAF8482515.1"/>
    <property type="molecule type" value="Genomic_DNA"/>
</dbReference>
<evidence type="ECO:0000256" key="12">
    <source>
        <dbReference type="ARBA" id="ARBA00023239"/>
    </source>
</evidence>
<dbReference type="Proteomes" id="UP000759537">
    <property type="component" value="Unassembled WGS sequence"/>
</dbReference>
<evidence type="ECO:0000256" key="14">
    <source>
        <dbReference type="RuleBase" id="RU363109"/>
    </source>
</evidence>
<comment type="pathway">
    <text evidence="2 14">Lipid metabolism; fatty acid biosynthesis.</text>
</comment>
<comment type="function">
    <text evidence="14">Catalyzes the third of the four reactions of the long-chain fatty acids elongation cycle. This endoplasmic reticulum-bound enzymatic process, allows the addition of two carbons to the chain of long- and very long-chain fatty acids/VLCFAs per cycle. This enzyme catalyzes the dehydration of the 3-hydroxyacyl-CoA intermediate into trans-2,3-enoyl-CoA, within each cycle of fatty acid elongation. Thereby, it participates to the production of VLCFAs of different chain lengths that are involved in multiple biological processes as precursors of membrane lipids and lipid mediators.</text>
</comment>
<proteinExistence type="inferred from homology"/>
<keyword evidence="12 14" id="KW-0456">Lyase</keyword>
<dbReference type="GO" id="GO:0102158">
    <property type="term" value="F:very-long-chain (3R)-3-hydroxyacyl-CoA dehydratase activity"/>
    <property type="evidence" value="ECO:0007669"/>
    <property type="project" value="UniProtKB-EC"/>
</dbReference>
<dbReference type="GO" id="GO:0030497">
    <property type="term" value="P:fatty acid elongation"/>
    <property type="evidence" value="ECO:0007669"/>
    <property type="project" value="TreeGrafter"/>
</dbReference>
<evidence type="ECO:0000256" key="8">
    <source>
        <dbReference type="ARBA" id="ARBA00022989"/>
    </source>
</evidence>
<protein>
    <recommendedName>
        <fullName evidence="4 14">Very-long-chain (3R)-3-hydroxyacyl-CoA dehydratase</fullName>
        <ecNumber evidence="4 14">4.2.1.134</ecNumber>
    </recommendedName>
</protein>
<name>A0A9P5TB69_9AGAM</name>
<evidence type="ECO:0000256" key="4">
    <source>
        <dbReference type="ARBA" id="ARBA00013122"/>
    </source>
</evidence>
<keyword evidence="10 14" id="KW-0472">Membrane</keyword>
<evidence type="ECO:0000313" key="16">
    <source>
        <dbReference type="Proteomes" id="UP000759537"/>
    </source>
</evidence>
<dbReference type="AlphaFoldDB" id="A0A9P5TB69"/>
<evidence type="ECO:0000256" key="5">
    <source>
        <dbReference type="ARBA" id="ARBA00022516"/>
    </source>
</evidence>
<gene>
    <name evidence="15" type="ORF">DFH94DRAFT_627805</name>
</gene>
<reference evidence="15" key="2">
    <citation type="journal article" date="2020" name="Nat. Commun.">
        <title>Large-scale genome sequencing of mycorrhizal fungi provides insights into the early evolution of symbiotic traits.</title>
        <authorList>
            <person name="Miyauchi S."/>
            <person name="Kiss E."/>
            <person name="Kuo A."/>
            <person name="Drula E."/>
            <person name="Kohler A."/>
            <person name="Sanchez-Garcia M."/>
            <person name="Morin E."/>
            <person name="Andreopoulos B."/>
            <person name="Barry K.W."/>
            <person name="Bonito G."/>
            <person name="Buee M."/>
            <person name="Carver A."/>
            <person name="Chen C."/>
            <person name="Cichocki N."/>
            <person name="Clum A."/>
            <person name="Culley D."/>
            <person name="Crous P.W."/>
            <person name="Fauchery L."/>
            <person name="Girlanda M."/>
            <person name="Hayes R.D."/>
            <person name="Keri Z."/>
            <person name="LaButti K."/>
            <person name="Lipzen A."/>
            <person name="Lombard V."/>
            <person name="Magnuson J."/>
            <person name="Maillard F."/>
            <person name="Murat C."/>
            <person name="Nolan M."/>
            <person name="Ohm R.A."/>
            <person name="Pangilinan J."/>
            <person name="Pereira M.F."/>
            <person name="Perotto S."/>
            <person name="Peter M."/>
            <person name="Pfister S."/>
            <person name="Riley R."/>
            <person name="Sitrit Y."/>
            <person name="Stielow J.B."/>
            <person name="Szollosi G."/>
            <person name="Zifcakova L."/>
            <person name="Stursova M."/>
            <person name="Spatafora J.W."/>
            <person name="Tedersoo L."/>
            <person name="Vaario L.M."/>
            <person name="Yamada A."/>
            <person name="Yan M."/>
            <person name="Wang P."/>
            <person name="Xu J."/>
            <person name="Bruns T."/>
            <person name="Baldrian P."/>
            <person name="Vilgalys R."/>
            <person name="Dunand C."/>
            <person name="Henrissat B."/>
            <person name="Grigoriev I.V."/>
            <person name="Hibbett D."/>
            <person name="Nagy L.G."/>
            <person name="Martin F.M."/>
        </authorList>
    </citation>
    <scope>NUCLEOTIDE SEQUENCE</scope>
    <source>
        <strain evidence="15">Prilba</strain>
    </source>
</reference>
<evidence type="ECO:0000256" key="1">
    <source>
        <dbReference type="ARBA" id="ARBA00004141"/>
    </source>
</evidence>
<comment type="caution">
    <text evidence="15">The sequence shown here is derived from an EMBL/GenBank/DDBJ whole genome shotgun (WGS) entry which is preliminary data.</text>
</comment>
<dbReference type="GO" id="GO:0042761">
    <property type="term" value="P:very long-chain fatty acid biosynthetic process"/>
    <property type="evidence" value="ECO:0007669"/>
    <property type="project" value="TreeGrafter"/>
</dbReference>
<accession>A0A9P5TB69</accession>
<evidence type="ECO:0000256" key="6">
    <source>
        <dbReference type="ARBA" id="ARBA00022692"/>
    </source>
</evidence>
<evidence type="ECO:0000313" key="15">
    <source>
        <dbReference type="EMBL" id="KAF8482515.1"/>
    </source>
</evidence>
<keyword evidence="6 14" id="KW-0812">Transmembrane</keyword>
<sequence>MSHATATNFLNVTHKARVAAAAVVPPLLIKAYLVTYNVLSAAGWSLVLYRTLSYLLALQTLERTPVSFLAALKASASPFLWIPSFVPASLVPLYQRACTTYDAVSGTTARVQTAAVLEILHVLLGFVRSPLSTTAVQVASRLFSVWGIAAYFPSAQHSPFYASMVLSWALTEVIRYTYYAASLVGWEPAALVWARYSTFFVLYPTGAGSEALVNFATLPLSVASGGSWFSALPIAQWDAYALLRAVLFVAWWPGLYPMYTHMIKQRRKVFGGQKLGAKPKTL</sequence>
<dbReference type="OrthoDB" id="46988at2759"/>
<keyword evidence="16" id="KW-1185">Reference proteome</keyword>
<dbReference type="EC" id="4.2.1.134" evidence="4 14"/>
<dbReference type="PANTHER" id="PTHR11035:SF3">
    <property type="entry name" value="VERY-LONG-CHAIN (3R)-3-HYDROXYACYL-COA DEHYDRATASE"/>
    <property type="match status" value="1"/>
</dbReference>
<evidence type="ECO:0000256" key="11">
    <source>
        <dbReference type="ARBA" id="ARBA00023160"/>
    </source>
</evidence>
<keyword evidence="5 14" id="KW-0444">Lipid biosynthesis</keyword>
<dbReference type="Pfam" id="PF04387">
    <property type="entry name" value="PTPLA"/>
    <property type="match status" value="1"/>
</dbReference>